<dbReference type="SMART" id="SM00768">
    <property type="entry name" value="X8"/>
    <property type="match status" value="2"/>
</dbReference>
<feature type="domain" description="X8" evidence="6">
    <location>
        <begin position="132"/>
        <end position="210"/>
    </location>
</feature>
<gene>
    <name evidence="7" type="ORF">ORAREDHAP_LOCUS25199</name>
</gene>
<dbReference type="GO" id="GO:0009506">
    <property type="term" value="C:plasmodesma"/>
    <property type="evidence" value="ECO:0007669"/>
    <property type="project" value="UniProtKB-ARBA"/>
</dbReference>
<dbReference type="OrthoDB" id="1137391at2759"/>
<dbReference type="Pfam" id="PF07983">
    <property type="entry name" value="X8"/>
    <property type="match status" value="2"/>
</dbReference>
<dbReference type="GO" id="GO:0033897">
    <property type="term" value="F:ribonuclease T2 activity"/>
    <property type="evidence" value="ECO:0007669"/>
    <property type="project" value="InterPro"/>
</dbReference>
<sequence>MAKLALPGPVISLLLLFFFLGEILMLVNGQKAWCVAKPAAPQHALQSALDYACNYADCSPTKKGGSCYDPDRPVHHASFAMNAYYQKMGRNQWNCHFNDTSLISLADPSYNPCCQFLSGGSGPPLPQEKEDTWCVSKPGTPDSALQNIINFICGILKECSEIQEHGSCYFPNTLINHASFAMNLYYKTNGRYNCDFNGVGLIVVTNPTKLVIVSMSESAQKENGNYVNVTKMLEDAGVSVGMDFYPSLIIQVIRQKTDKLANIRWYNGTLWEVRICFEKDGMFRDCNVTSEDMFLGCKRIINEYHKISFLEMPSTIKAEKCDGTDEDDGGKTPTIAD</sequence>
<evidence type="ECO:0000256" key="2">
    <source>
        <dbReference type="ARBA" id="ARBA00022622"/>
    </source>
</evidence>
<dbReference type="GO" id="GO:0005886">
    <property type="term" value="C:plasma membrane"/>
    <property type="evidence" value="ECO:0007669"/>
    <property type="project" value="UniProtKB-SubCell"/>
</dbReference>
<evidence type="ECO:0000256" key="4">
    <source>
        <dbReference type="ARBA" id="ARBA00023180"/>
    </source>
</evidence>
<dbReference type="SUPFAM" id="SSF55895">
    <property type="entry name" value="Ribonuclease Rh-like"/>
    <property type="match status" value="1"/>
</dbReference>
<proteinExistence type="predicted"/>
<keyword evidence="2" id="KW-0472">Membrane</keyword>
<keyword evidence="3 5" id="KW-0732">Signal</keyword>
<dbReference type="Gene3D" id="1.20.58.1040">
    <property type="match status" value="2"/>
</dbReference>
<feature type="domain" description="X8" evidence="6">
    <location>
        <begin position="32"/>
        <end position="116"/>
    </location>
</feature>
<protein>
    <recommendedName>
        <fullName evidence="6">X8 domain-containing protein</fullName>
    </recommendedName>
</protein>
<feature type="chain" id="PRO_5026882392" description="X8 domain-containing protein" evidence="5">
    <location>
        <begin position="30"/>
        <end position="337"/>
    </location>
</feature>
<feature type="signal peptide" evidence="5">
    <location>
        <begin position="1"/>
        <end position="29"/>
    </location>
</feature>
<reference evidence="8" key="1">
    <citation type="journal article" date="2020" name="Genome Biol.">
        <title>Gamete binning: chromosome-level and haplotype-resolved genome assembly enabled by high-throughput single-cell sequencing of gamete genomes.</title>
        <authorList>
            <person name="Campoy J.A."/>
            <person name="Sun H."/>
            <person name="Goel M."/>
            <person name="Jiao W.-B."/>
            <person name="Folz-Donahue K."/>
            <person name="Wang N."/>
            <person name="Rubio M."/>
            <person name="Liu C."/>
            <person name="Kukat C."/>
            <person name="Ruiz D."/>
            <person name="Huettel B."/>
            <person name="Schneeberger K."/>
        </authorList>
    </citation>
    <scope>NUCLEOTIDE SEQUENCE [LARGE SCALE GENOMIC DNA]</scope>
    <source>
        <strain evidence="8">cv. Rojo Pasion</strain>
    </source>
</reference>
<evidence type="ECO:0000313" key="8">
    <source>
        <dbReference type="Proteomes" id="UP000507245"/>
    </source>
</evidence>
<dbReference type="GO" id="GO:0003723">
    <property type="term" value="F:RNA binding"/>
    <property type="evidence" value="ECO:0007669"/>
    <property type="project" value="InterPro"/>
</dbReference>
<evidence type="ECO:0000256" key="5">
    <source>
        <dbReference type="SAM" id="SignalP"/>
    </source>
</evidence>
<keyword evidence="2" id="KW-0449">Lipoprotein</keyword>
<accession>A0A6J5WYJ5</accession>
<comment type="subcellular location">
    <subcellularLocation>
        <location evidence="1">Cell membrane</location>
        <topology evidence="1">Lipid-anchor</topology>
        <topology evidence="1">GPI-anchor</topology>
    </subcellularLocation>
</comment>
<organism evidence="7 8">
    <name type="scientific">Prunus armeniaca</name>
    <name type="common">Apricot</name>
    <name type="synonym">Armeniaca vulgaris</name>
    <dbReference type="NCBI Taxonomy" id="36596"/>
    <lineage>
        <taxon>Eukaryota</taxon>
        <taxon>Viridiplantae</taxon>
        <taxon>Streptophyta</taxon>
        <taxon>Embryophyta</taxon>
        <taxon>Tracheophyta</taxon>
        <taxon>Spermatophyta</taxon>
        <taxon>Magnoliopsida</taxon>
        <taxon>eudicotyledons</taxon>
        <taxon>Gunneridae</taxon>
        <taxon>Pentapetalae</taxon>
        <taxon>rosids</taxon>
        <taxon>fabids</taxon>
        <taxon>Rosales</taxon>
        <taxon>Rosaceae</taxon>
        <taxon>Amygdaloideae</taxon>
        <taxon>Amygdaleae</taxon>
        <taxon>Prunus</taxon>
    </lineage>
</organism>
<dbReference type="InterPro" id="IPR036430">
    <property type="entry name" value="RNase_T2-like_sf"/>
</dbReference>
<dbReference type="PANTHER" id="PTHR31044">
    <property type="entry name" value="BETA-1,3 GLUCANASE"/>
    <property type="match status" value="1"/>
</dbReference>
<keyword evidence="8" id="KW-1185">Reference proteome</keyword>
<evidence type="ECO:0000313" key="7">
    <source>
        <dbReference type="EMBL" id="CAB4306886.1"/>
    </source>
</evidence>
<evidence type="ECO:0000259" key="6">
    <source>
        <dbReference type="SMART" id="SM00768"/>
    </source>
</evidence>
<keyword evidence="2" id="KW-0336">GPI-anchor</keyword>
<dbReference type="GO" id="GO:0098552">
    <property type="term" value="C:side of membrane"/>
    <property type="evidence" value="ECO:0007669"/>
    <property type="project" value="UniProtKB-KW"/>
</dbReference>
<evidence type="ECO:0000256" key="1">
    <source>
        <dbReference type="ARBA" id="ARBA00004609"/>
    </source>
</evidence>
<dbReference type="InterPro" id="IPR012946">
    <property type="entry name" value="X8"/>
</dbReference>
<dbReference type="InterPro" id="IPR044788">
    <property type="entry name" value="X8_dom_prot"/>
</dbReference>
<name>A0A6J5WYJ5_PRUAR</name>
<keyword evidence="4" id="KW-0325">Glycoprotein</keyword>
<dbReference type="PANTHER" id="PTHR31044:SF130">
    <property type="entry name" value="CARBOHYDRATE-BINDING X8 DOMAIN SUPERFAMILY PROTEIN"/>
    <property type="match status" value="1"/>
</dbReference>
<dbReference type="Proteomes" id="UP000507245">
    <property type="component" value="Unassembled WGS sequence"/>
</dbReference>
<dbReference type="EMBL" id="CAEKKB010000004">
    <property type="protein sequence ID" value="CAB4306886.1"/>
    <property type="molecule type" value="Genomic_DNA"/>
</dbReference>
<dbReference type="AlphaFoldDB" id="A0A6J5WYJ5"/>
<evidence type="ECO:0000256" key="3">
    <source>
        <dbReference type="ARBA" id="ARBA00022729"/>
    </source>
</evidence>